<evidence type="ECO:0000313" key="4">
    <source>
        <dbReference type="Proteomes" id="UP000184330"/>
    </source>
</evidence>
<dbReference type="GO" id="GO:0016787">
    <property type="term" value="F:hydrolase activity"/>
    <property type="evidence" value="ECO:0007669"/>
    <property type="project" value="UniProtKB-KW"/>
</dbReference>
<evidence type="ECO:0000256" key="1">
    <source>
        <dbReference type="ARBA" id="ARBA00022801"/>
    </source>
</evidence>
<gene>
    <name evidence="3" type="ORF">PAC_10560</name>
</gene>
<protein>
    <recommendedName>
        <fullName evidence="2">Alpha/beta hydrolase fold-3 domain-containing protein</fullName>
    </recommendedName>
</protein>
<name>A0A1L7X6M7_9HELO</name>
<dbReference type="EMBL" id="FJOG01000016">
    <property type="protein sequence ID" value="CZR60664.1"/>
    <property type="molecule type" value="Genomic_DNA"/>
</dbReference>
<dbReference type="InterPro" id="IPR050300">
    <property type="entry name" value="GDXG_lipolytic_enzyme"/>
</dbReference>
<keyword evidence="4" id="KW-1185">Reference proteome</keyword>
<dbReference type="Gene3D" id="3.40.50.1820">
    <property type="entry name" value="alpha/beta hydrolase"/>
    <property type="match status" value="1"/>
</dbReference>
<organism evidence="3 4">
    <name type="scientific">Phialocephala subalpina</name>
    <dbReference type="NCBI Taxonomy" id="576137"/>
    <lineage>
        <taxon>Eukaryota</taxon>
        <taxon>Fungi</taxon>
        <taxon>Dikarya</taxon>
        <taxon>Ascomycota</taxon>
        <taxon>Pezizomycotina</taxon>
        <taxon>Leotiomycetes</taxon>
        <taxon>Helotiales</taxon>
        <taxon>Mollisiaceae</taxon>
        <taxon>Phialocephala</taxon>
        <taxon>Phialocephala fortinii species complex</taxon>
    </lineage>
</organism>
<dbReference type="SUPFAM" id="SSF53474">
    <property type="entry name" value="alpha/beta-Hydrolases"/>
    <property type="match status" value="1"/>
</dbReference>
<dbReference type="OrthoDB" id="433474at2759"/>
<dbReference type="AlphaFoldDB" id="A0A1L7X6M7"/>
<dbReference type="InterPro" id="IPR029058">
    <property type="entry name" value="AB_hydrolase_fold"/>
</dbReference>
<accession>A0A1L7X6M7</accession>
<evidence type="ECO:0000313" key="3">
    <source>
        <dbReference type="EMBL" id="CZR60664.1"/>
    </source>
</evidence>
<sequence>MPSLIFGLKIYLIRLITSIYFYLDRHHSTPLPPPPSFTLRIPTTDKKSKLKLYFYTPPSPTLPKTPTKNPNPAKHPTIINFHGGGWTYGTPQKDARFAAEVTKAGYLFVSVQYRLFPEFGHPTQLNDCSAAVLWINEHGEQYGIDPTKLVLTGWSTGGQLVFSTAYSLASQVSLAGIISFYPLVDFSTPRSVKEERCPIAVQRSKTPKLFKEISEMYGAASGPERSGPFMSPGLASDEMLRRLPGKVAVYTCEWDTLCFEGEEFRERLRGLGKGVGGYMVSGVVHAWDKFPTFKRGDGKRDKLYGDAVRELREMFEK</sequence>
<dbReference type="InterPro" id="IPR013094">
    <property type="entry name" value="AB_hydrolase_3"/>
</dbReference>
<feature type="domain" description="Alpha/beta hydrolase fold-3" evidence="2">
    <location>
        <begin position="78"/>
        <end position="287"/>
    </location>
</feature>
<dbReference type="Pfam" id="PF07859">
    <property type="entry name" value="Abhydrolase_3"/>
    <property type="match status" value="1"/>
</dbReference>
<reference evidence="3 4" key="1">
    <citation type="submission" date="2016-03" db="EMBL/GenBank/DDBJ databases">
        <authorList>
            <person name="Ploux O."/>
        </authorList>
    </citation>
    <scope>NUCLEOTIDE SEQUENCE [LARGE SCALE GENOMIC DNA]</scope>
    <source>
        <strain evidence="3 4">UAMH 11012</strain>
    </source>
</reference>
<dbReference type="STRING" id="576137.A0A1L7X6M7"/>
<evidence type="ECO:0000259" key="2">
    <source>
        <dbReference type="Pfam" id="PF07859"/>
    </source>
</evidence>
<dbReference type="Proteomes" id="UP000184330">
    <property type="component" value="Unassembled WGS sequence"/>
</dbReference>
<proteinExistence type="predicted"/>
<keyword evidence="1" id="KW-0378">Hydrolase</keyword>
<dbReference type="PANTHER" id="PTHR48081">
    <property type="entry name" value="AB HYDROLASE SUPERFAMILY PROTEIN C4A8.06C"/>
    <property type="match status" value="1"/>
</dbReference>